<sequence length="92" mass="10946">MDILEKERIVQKNVLEIFKENFNSPYSEDEILNYTPSDVENTTPYYESILDIFFIEPEYLQSVKGCVKDTIKKVAELWHINPYAFGPWEESY</sequence>
<dbReference type="RefSeq" id="WP_091407300.1">
    <property type="nucleotide sequence ID" value="NZ_FOAB01000003.1"/>
</dbReference>
<name>A0A1H7M3M4_AQUAM</name>
<dbReference type="STRING" id="1038014.SAMN04487910_1584"/>
<keyword evidence="2" id="KW-1185">Reference proteome</keyword>
<proteinExistence type="predicted"/>
<gene>
    <name evidence="1" type="ORF">SAMN04487910_1584</name>
</gene>
<evidence type="ECO:0000313" key="1">
    <source>
        <dbReference type="EMBL" id="SEL05846.1"/>
    </source>
</evidence>
<dbReference type="OrthoDB" id="1163736at2"/>
<dbReference type="AlphaFoldDB" id="A0A1H7M3M4"/>
<evidence type="ECO:0000313" key="2">
    <source>
        <dbReference type="Proteomes" id="UP000198521"/>
    </source>
</evidence>
<accession>A0A1H7M3M4</accession>
<organism evidence="1 2">
    <name type="scientific">Aquimarina amphilecti</name>
    <dbReference type="NCBI Taxonomy" id="1038014"/>
    <lineage>
        <taxon>Bacteria</taxon>
        <taxon>Pseudomonadati</taxon>
        <taxon>Bacteroidota</taxon>
        <taxon>Flavobacteriia</taxon>
        <taxon>Flavobacteriales</taxon>
        <taxon>Flavobacteriaceae</taxon>
        <taxon>Aquimarina</taxon>
    </lineage>
</organism>
<protein>
    <submittedName>
        <fullName evidence="1">Uncharacterized protein</fullName>
    </submittedName>
</protein>
<dbReference type="EMBL" id="FOAB01000003">
    <property type="protein sequence ID" value="SEL05846.1"/>
    <property type="molecule type" value="Genomic_DNA"/>
</dbReference>
<reference evidence="1 2" key="1">
    <citation type="submission" date="2016-10" db="EMBL/GenBank/DDBJ databases">
        <authorList>
            <person name="de Groot N.N."/>
        </authorList>
    </citation>
    <scope>NUCLEOTIDE SEQUENCE [LARGE SCALE GENOMIC DNA]</scope>
    <source>
        <strain evidence="1 2">DSM 25232</strain>
    </source>
</reference>
<dbReference type="Proteomes" id="UP000198521">
    <property type="component" value="Unassembled WGS sequence"/>
</dbReference>